<accession>A0AAX6GSH0</accession>
<dbReference type="AlphaFoldDB" id="A0AAX6GSH0"/>
<organism evidence="1 2">
    <name type="scientific">Iris pallida</name>
    <name type="common">Sweet iris</name>
    <dbReference type="NCBI Taxonomy" id="29817"/>
    <lineage>
        <taxon>Eukaryota</taxon>
        <taxon>Viridiplantae</taxon>
        <taxon>Streptophyta</taxon>
        <taxon>Embryophyta</taxon>
        <taxon>Tracheophyta</taxon>
        <taxon>Spermatophyta</taxon>
        <taxon>Magnoliopsida</taxon>
        <taxon>Liliopsida</taxon>
        <taxon>Asparagales</taxon>
        <taxon>Iridaceae</taxon>
        <taxon>Iridoideae</taxon>
        <taxon>Irideae</taxon>
        <taxon>Iris</taxon>
    </lineage>
</organism>
<name>A0AAX6GSH0_IRIPA</name>
<dbReference type="EMBL" id="JANAVB010016999">
    <property type="protein sequence ID" value="KAJ6831191.1"/>
    <property type="molecule type" value="Genomic_DNA"/>
</dbReference>
<evidence type="ECO:0000313" key="1">
    <source>
        <dbReference type="EMBL" id="KAJ6831191.1"/>
    </source>
</evidence>
<proteinExistence type="predicted"/>
<keyword evidence="2" id="KW-1185">Reference proteome</keyword>
<sequence>MFSHTSLLYRWTSKQNSCSMSVSVSVSKMSLRSLVLLLLLVFFVSATVVSGELVVQAEVKGFFFFFLTP</sequence>
<reference evidence="1" key="1">
    <citation type="journal article" date="2023" name="GigaByte">
        <title>Genome assembly of the bearded iris, Iris pallida Lam.</title>
        <authorList>
            <person name="Bruccoleri R.E."/>
            <person name="Oakeley E.J."/>
            <person name="Faust A.M.E."/>
            <person name="Altorfer M."/>
            <person name="Dessus-Babus S."/>
            <person name="Burckhardt D."/>
            <person name="Oertli M."/>
            <person name="Naumann U."/>
            <person name="Petersen F."/>
            <person name="Wong J."/>
        </authorList>
    </citation>
    <scope>NUCLEOTIDE SEQUENCE</scope>
    <source>
        <strain evidence="1">GSM-AAB239-AS_SAM_17_03QT</strain>
    </source>
</reference>
<reference evidence="1" key="2">
    <citation type="submission" date="2023-04" db="EMBL/GenBank/DDBJ databases">
        <authorList>
            <person name="Bruccoleri R.E."/>
            <person name="Oakeley E.J."/>
            <person name="Faust A.-M."/>
            <person name="Dessus-Babus S."/>
            <person name="Altorfer M."/>
            <person name="Burckhardt D."/>
            <person name="Oertli M."/>
            <person name="Naumann U."/>
            <person name="Petersen F."/>
            <person name="Wong J."/>
        </authorList>
    </citation>
    <scope>NUCLEOTIDE SEQUENCE</scope>
    <source>
        <strain evidence="1">GSM-AAB239-AS_SAM_17_03QT</strain>
        <tissue evidence="1">Leaf</tissue>
    </source>
</reference>
<protein>
    <recommendedName>
        <fullName evidence="3">Transmembrane protein</fullName>
    </recommendedName>
</protein>
<comment type="caution">
    <text evidence="1">The sequence shown here is derived from an EMBL/GenBank/DDBJ whole genome shotgun (WGS) entry which is preliminary data.</text>
</comment>
<evidence type="ECO:0000313" key="2">
    <source>
        <dbReference type="Proteomes" id="UP001140949"/>
    </source>
</evidence>
<evidence type="ECO:0008006" key="3">
    <source>
        <dbReference type="Google" id="ProtNLM"/>
    </source>
</evidence>
<gene>
    <name evidence="1" type="ORF">M6B38_350765</name>
</gene>
<dbReference type="Proteomes" id="UP001140949">
    <property type="component" value="Unassembled WGS sequence"/>
</dbReference>